<dbReference type="SUPFAM" id="SSF64484">
    <property type="entry name" value="beta and beta-prime subunits of DNA dependent RNA-polymerase"/>
    <property type="match status" value="1"/>
</dbReference>
<protein>
    <recommendedName>
        <fullName evidence="2">DNA-directed RNA polymerase</fullName>
        <ecNumber evidence="2">2.7.7.6</ecNumber>
    </recommendedName>
</protein>
<feature type="compositionally biased region" description="Basic and acidic residues" evidence="8">
    <location>
        <begin position="192"/>
        <end position="205"/>
    </location>
</feature>
<proteinExistence type="inferred from homology"/>
<accession>A0AAE0EGK4</accession>
<evidence type="ECO:0000256" key="5">
    <source>
        <dbReference type="ARBA" id="ARBA00022695"/>
    </source>
</evidence>
<keyword evidence="6" id="KW-0804">Transcription</keyword>
<evidence type="ECO:0000256" key="6">
    <source>
        <dbReference type="ARBA" id="ARBA00023163"/>
    </source>
</evidence>
<dbReference type="Proteomes" id="UP001281410">
    <property type="component" value="Unassembled WGS sequence"/>
</dbReference>
<evidence type="ECO:0000256" key="2">
    <source>
        <dbReference type="ARBA" id="ARBA00012418"/>
    </source>
</evidence>
<keyword evidence="12" id="KW-1185">Reference proteome</keyword>
<dbReference type="GO" id="GO:0003677">
    <property type="term" value="F:DNA binding"/>
    <property type="evidence" value="ECO:0007669"/>
    <property type="project" value="InterPro"/>
</dbReference>
<evidence type="ECO:0000256" key="3">
    <source>
        <dbReference type="ARBA" id="ARBA00022478"/>
    </source>
</evidence>
<evidence type="ECO:0000313" key="11">
    <source>
        <dbReference type="EMBL" id="KAK3227002.1"/>
    </source>
</evidence>
<dbReference type="Pfam" id="PF04561">
    <property type="entry name" value="RNA_pol_Rpb2_2"/>
    <property type="match status" value="1"/>
</dbReference>
<dbReference type="Gene3D" id="3.90.1100.10">
    <property type="match status" value="1"/>
</dbReference>
<sequence>MEENRKYEVSLIKQYLRERGLVREQVNSFNNFVNTGLRDVVWANDVVVSKVDPEIYVRFLDVKIDRPCVLMNGVYEDINPKMCRASEMTYQAPIMANIKHVAVKNSEKRVLLKKNFVIGYMPIMLQSCACVLDGKDEAGMIELGECPLDPGGYFIIEGIERIPIMVVLKAMGMTDNEKIEKMIAGEFSPETSEEKESEGKKKSDDSLRELLADSILECFEIRDQNQALDYLQRKVKLDIQSRVQVRNNDFHPKCVYVGLILKRMMEVKLKRIPVDDKDSMGNKVFELSGRLVLWQFEVWYCYNLFCIICDFFCHFLSSWTLYL</sequence>
<dbReference type="GO" id="GO:0032549">
    <property type="term" value="F:ribonucleoside binding"/>
    <property type="evidence" value="ECO:0007669"/>
    <property type="project" value="InterPro"/>
</dbReference>
<evidence type="ECO:0000259" key="9">
    <source>
        <dbReference type="Pfam" id="PF04561"/>
    </source>
</evidence>
<dbReference type="Pfam" id="PF04563">
    <property type="entry name" value="RNA_pol_Rpb2_1"/>
    <property type="match status" value="1"/>
</dbReference>
<organism evidence="11 12">
    <name type="scientific">Dipteronia sinensis</name>
    <dbReference type="NCBI Taxonomy" id="43782"/>
    <lineage>
        <taxon>Eukaryota</taxon>
        <taxon>Viridiplantae</taxon>
        <taxon>Streptophyta</taxon>
        <taxon>Embryophyta</taxon>
        <taxon>Tracheophyta</taxon>
        <taxon>Spermatophyta</taxon>
        <taxon>Magnoliopsida</taxon>
        <taxon>eudicotyledons</taxon>
        <taxon>Gunneridae</taxon>
        <taxon>Pentapetalae</taxon>
        <taxon>rosids</taxon>
        <taxon>malvids</taxon>
        <taxon>Sapindales</taxon>
        <taxon>Sapindaceae</taxon>
        <taxon>Hippocastanoideae</taxon>
        <taxon>Acereae</taxon>
        <taxon>Dipteronia</taxon>
    </lineage>
</organism>
<dbReference type="EMBL" id="JANJYJ010000002">
    <property type="protein sequence ID" value="KAK3227002.1"/>
    <property type="molecule type" value="Genomic_DNA"/>
</dbReference>
<evidence type="ECO:0000256" key="4">
    <source>
        <dbReference type="ARBA" id="ARBA00022679"/>
    </source>
</evidence>
<dbReference type="GO" id="GO:0000428">
    <property type="term" value="C:DNA-directed RNA polymerase complex"/>
    <property type="evidence" value="ECO:0007669"/>
    <property type="project" value="UniProtKB-KW"/>
</dbReference>
<evidence type="ECO:0000256" key="1">
    <source>
        <dbReference type="ARBA" id="ARBA00006835"/>
    </source>
</evidence>
<reference evidence="11" key="1">
    <citation type="journal article" date="2023" name="Plant J.">
        <title>Genome sequences and population genomics provide insights into the demographic history, inbreeding, and mutation load of two 'living fossil' tree species of Dipteronia.</title>
        <authorList>
            <person name="Feng Y."/>
            <person name="Comes H.P."/>
            <person name="Chen J."/>
            <person name="Zhu S."/>
            <person name="Lu R."/>
            <person name="Zhang X."/>
            <person name="Li P."/>
            <person name="Qiu J."/>
            <person name="Olsen K.M."/>
            <person name="Qiu Y."/>
        </authorList>
    </citation>
    <scope>NUCLEOTIDE SEQUENCE</scope>
    <source>
        <strain evidence="11">NBL</strain>
    </source>
</reference>
<dbReference type="GO" id="GO:0003899">
    <property type="term" value="F:DNA-directed RNA polymerase activity"/>
    <property type="evidence" value="ECO:0007669"/>
    <property type="project" value="UniProtKB-EC"/>
</dbReference>
<keyword evidence="4" id="KW-0808">Transferase</keyword>
<feature type="region of interest" description="Disordered" evidence="8">
    <location>
        <begin position="184"/>
        <end position="205"/>
    </location>
</feature>
<dbReference type="GO" id="GO:0006351">
    <property type="term" value="P:DNA-templated transcription"/>
    <property type="evidence" value="ECO:0007669"/>
    <property type="project" value="InterPro"/>
</dbReference>
<feature type="domain" description="RNA polymerase Rpb2" evidence="9">
    <location>
        <begin position="160"/>
        <end position="246"/>
    </location>
</feature>
<evidence type="ECO:0000256" key="8">
    <source>
        <dbReference type="SAM" id="MobiDB-lite"/>
    </source>
</evidence>
<name>A0AAE0EGK4_9ROSI</name>
<gene>
    <name evidence="11" type="ORF">Dsin_006864</name>
</gene>
<comment type="similarity">
    <text evidence="1">Belongs to the RNA polymerase beta chain family.</text>
</comment>
<keyword evidence="5" id="KW-0548">Nucleotidyltransferase</keyword>
<dbReference type="InterPro" id="IPR015712">
    <property type="entry name" value="DNA-dir_RNA_pol_su2"/>
</dbReference>
<dbReference type="PANTHER" id="PTHR20856">
    <property type="entry name" value="DNA-DIRECTED RNA POLYMERASE I SUBUNIT 2"/>
    <property type="match status" value="1"/>
</dbReference>
<comment type="caution">
    <text evidence="11">The sequence shown here is derived from an EMBL/GenBank/DDBJ whole genome shotgun (WGS) entry which is preliminary data.</text>
</comment>
<evidence type="ECO:0000313" key="12">
    <source>
        <dbReference type="Proteomes" id="UP001281410"/>
    </source>
</evidence>
<evidence type="ECO:0000259" key="10">
    <source>
        <dbReference type="Pfam" id="PF04563"/>
    </source>
</evidence>
<dbReference type="AlphaFoldDB" id="A0AAE0EGK4"/>
<comment type="catalytic activity">
    <reaction evidence="7">
        <text>RNA(n) + a ribonucleoside 5'-triphosphate = RNA(n+1) + diphosphate</text>
        <dbReference type="Rhea" id="RHEA:21248"/>
        <dbReference type="Rhea" id="RHEA-COMP:14527"/>
        <dbReference type="Rhea" id="RHEA-COMP:17342"/>
        <dbReference type="ChEBI" id="CHEBI:33019"/>
        <dbReference type="ChEBI" id="CHEBI:61557"/>
        <dbReference type="ChEBI" id="CHEBI:140395"/>
        <dbReference type="EC" id="2.7.7.6"/>
    </reaction>
</comment>
<feature type="domain" description="RNA polymerase beta subunit protrusion" evidence="10">
    <location>
        <begin position="20"/>
        <end position="274"/>
    </location>
</feature>
<evidence type="ECO:0000256" key="7">
    <source>
        <dbReference type="ARBA" id="ARBA00048552"/>
    </source>
</evidence>
<dbReference type="EC" id="2.7.7.6" evidence="2"/>
<keyword evidence="3" id="KW-0240">DNA-directed RNA polymerase</keyword>
<dbReference type="InterPro" id="IPR007642">
    <property type="entry name" value="RNA_pol_Rpb2_2"/>
</dbReference>
<dbReference type="InterPro" id="IPR007644">
    <property type="entry name" value="RNA_pol_bsu_protrusion"/>
</dbReference>